<dbReference type="GO" id="GO:0006298">
    <property type="term" value="P:mismatch repair"/>
    <property type="evidence" value="ECO:0007669"/>
    <property type="project" value="UniProtKB-UniRule"/>
</dbReference>
<comment type="similarity">
    <text evidence="1 9 10">Belongs to the DNA mismatch repair MutS family.</text>
</comment>
<dbReference type="SUPFAM" id="SSF52540">
    <property type="entry name" value="P-loop containing nucleoside triphosphate hydrolases"/>
    <property type="match status" value="1"/>
</dbReference>
<dbReference type="GO" id="GO:0003684">
    <property type="term" value="F:damaged DNA binding"/>
    <property type="evidence" value="ECO:0007669"/>
    <property type="project" value="UniProtKB-UniRule"/>
</dbReference>
<dbReference type="InterPro" id="IPR036678">
    <property type="entry name" value="MutS_con_dom_sf"/>
</dbReference>
<dbReference type="Pfam" id="PF05190">
    <property type="entry name" value="MutS_IV"/>
    <property type="match status" value="1"/>
</dbReference>
<dbReference type="FunFam" id="1.10.1420.10:FF:000001">
    <property type="entry name" value="DNA mismatch repair protein MutS"/>
    <property type="match status" value="1"/>
</dbReference>
<dbReference type="RefSeq" id="WP_110941460.1">
    <property type="nucleotide sequence ID" value="NZ_FQZV01000029.1"/>
</dbReference>
<dbReference type="Pfam" id="PF01624">
    <property type="entry name" value="MutS_I"/>
    <property type="match status" value="1"/>
</dbReference>
<keyword evidence="6 9" id="KW-0238">DNA-binding</keyword>
<dbReference type="InterPro" id="IPR016151">
    <property type="entry name" value="DNA_mismatch_repair_MutS_N"/>
</dbReference>
<dbReference type="InterPro" id="IPR027417">
    <property type="entry name" value="P-loop_NTPase"/>
</dbReference>
<dbReference type="InterPro" id="IPR007861">
    <property type="entry name" value="DNA_mismatch_repair_MutS_clamp"/>
</dbReference>
<evidence type="ECO:0000256" key="4">
    <source>
        <dbReference type="ARBA" id="ARBA00022763"/>
    </source>
</evidence>
<dbReference type="STRING" id="1121919.SAMN02745975_02340"/>
<dbReference type="Gene3D" id="1.10.1420.10">
    <property type="match status" value="2"/>
</dbReference>
<evidence type="ECO:0000256" key="9">
    <source>
        <dbReference type="HAMAP-Rule" id="MF_00096"/>
    </source>
</evidence>
<dbReference type="InterPro" id="IPR005748">
    <property type="entry name" value="DNA_mismatch_repair_MutS"/>
</dbReference>
<evidence type="ECO:0000256" key="3">
    <source>
        <dbReference type="ARBA" id="ARBA00022741"/>
    </source>
</evidence>
<dbReference type="GO" id="GO:0030983">
    <property type="term" value="F:mismatched DNA binding"/>
    <property type="evidence" value="ECO:0007669"/>
    <property type="project" value="InterPro"/>
</dbReference>
<accession>A0A1M6K7N4</accession>
<evidence type="ECO:0000256" key="1">
    <source>
        <dbReference type="ARBA" id="ARBA00006271"/>
    </source>
</evidence>
<dbReference type="InterPro" id="IPR036187">
    <property type="entry name" value="DNA_mismatch_repair_MutS_sf"/>
</dbReference>
<keyword evidence="5 9" id="KW-0067">ATP-binding</keyword>
<dbReference type="AlphaFoldDB" id="A0A1M6K7N4"/>
<keyword evidence="3 9" id="KW-0547">Nucleotide-binding</keyword>
<organism evidence="12 13">
    <name type="scientific">Geosporobacter subterraneus DSM 17957</name>
    <dbReference type="NCBI Taxonomy" id="1121919"/>
    <lineage>
        <taxon>Bacteria</taxon>
        <taxon>Bacillati</taxon>
        <taxon>Bacillota</taxon>
        <taxon>Clostridia</taxon>
        <taxon>Peptostreptococcales</taxon>
        <taxon>Thermotaleaceae</taxon>
        <taxon>Geosporobacter</taxon>
    </lineage>
</organism>
<evidence type="ECO:0000256" key="10">
    <source>
        <dbReference type="RuleBase" id="RU003756"/>
    </source>
</evidence>
<dbReference type="PROSITE" id="PS00486">
    <property type="entry name" value="DNA_MISMATCH_REPAIR_2"/>
    <property type="match status" value="1"/>
</dbReference>
<evidence type="ECO:0000256" key="2">
    <source>
        <dbReference type="ARBA" id="ARBA00021982"/>
    </source>
</evidence>
<dbReference type="SUPFAM" id="SSF53150">
    <property type="entry name" value="DNA repair protein MutS, domain II"/>
    <property type="match status" value="1"/>
</dbReference>
<dbReference type="PANTHER" id="PTHR11361:SF34">
    <property type="entry name" value="DNA MISMATCH REPAIR PROTEIN MSH1, MITOCHONDRIAL"/>
    <property type="match status" value="1"/>
</dbReference>
<dbReference type="OrthoDB" id="9802448at2"/>
<evidence type="ECO:0000256" key="7">
    <source>
        <dbReference type="ARBA" id="ARBA00023204"/>
    </source>
</evidence>
<evidence type="ECO:0000259" key="11">
    <source>
        <dbReference type="PROSITE" id="PS00486"/>
    </source>
</evidence>
<dbReference type="InterPro" id="IPR017261">
    <property type="entry name" value="DNA_mismatch_repair_MutS/MSH"/>
</dbReference>
<dbReference type="NCBIfam" id="NF003810">
    <property type="entry name" value="PRK05399.1"/>
    <property type="match status" value="1"/>
</dbReference>
<proteinExistence type="inferred from homology"/>
<dbReference type="InterPro" id="IPR000432">
    <property type="entry name" value="DNA_mismatch_repair_MutS_C"/>
</dbReference>
<keyword evidence="13" id="KW-1185">Reference proteome</keyword>
<reference evidence="13" key="1">
    <citation type="submission" date="2016-11" db="EMBL/GenBank/DDBJ databases">
        <authorList>
            <person name="Varghese N."/>
            <person name="Submissions S."/>
        </authorList>
    </citation>
    <scope>NUCLEOTIDE SEQUENCE [LARGE SCALE GENOMIC DNA]</scope>
    <source>
        <strain evidence="13">DSM 17957</strain>
    </source>
</reference>
<dbReference type="Proteomes" id="UP000184536">
    <property type="component" value="Unassembled WGS sequence"/>
</dbReference>
<dbReference type="Gene3D" id="3.40.1170.10">
    <property type="entry name" value="DNA repair protein MutS, domain I"/>
    <property type="match status" value="1"/>
</dbReference>
<gene>
    <name evidence="9" type="primary">mutS</name>
    <name evidence="12" type="ORF">SAMN02745975_02340</name>
</gene>
<sequence length="877" mass="99369">MEHLTPMMKQYIEQKNQHPDCILFFRLGDFYEMFFEDAVLAARELEIALTGRDCGLEDRAPMCGVPYHAADNYISKLIDKGYKVAICEQVEDPAAAKGIVKREVIKIITPGTVIDPAMLKEKENNYILAALFHEDCIGISYADISTGDSRTTEFMGVSVFSNFLNEVVKINPREVIINQDTYSDKSIAAEISNLCGRAYITKFDPWAFKTDYGAQTLKNHYQLLSLEGLGLQDHPFSIGASGALLTYLEQTHKKSIHHLHKIQYYHTEDFMVLDKTTRKNLELTETMRDRDRKGSLLWVLDKTNTAMGARLLKQWIEEPLTKSIDIQHRLEAVDGLKADLLVREELKEQLRETYDLERLVGRISYGNANGRDLIWLKSSLSRMPCIKNLLGAFSSKALMEINDHLDNHREVIQIIEDAIVEDPPISLKDGGIIKETYHPEIFSLREAITKGKSWIVNLENEERQKTGIKSLKIGYNKVFGYYIEITKSNLNLVPSHYIRKQTLANAERYITPELKEIESKILGAEERITELEYQIFTEVREKVSMFTESVQKTAKAIAALDVYISFADVSDRQNYTKPVVNEGHLIHIQSGRHPVVEKMMSESYFIPNDTLLDCKDNRFTILTGPNMAGKSTYMRQVALIVLMAQIGCFVPAERAVIGITDRIFTRVGASDDLAQGQSTFMVEMSELANIIHTATSKSLILLDEIGRGTSTYDGLSIAWAVVEYISSVKHLGARTLFATHYHELTELEGLLEGVKNYCIAVKEKGDDIIFLRKIIRGGADQSYGIQVAKLAGVSEKIVNRAKEILHQLEANDINKRQKVSSVGEAEIAMAKDEQLDLFHYHSDKIISELLKIDVLNTTPLEAMNHLYRLFNMAKDCR</sequence>
<evidence type="ECO:0000313" key="12">
    <source>
        <dbReference type="EMBL" id="SHJ54944.1"/>
    </source>
</evidence>
<dbReference type="GO" id="GO:0005524">
    <property type="term" value="F:ATP binding"/>
    <property type="evidence" value="ECO:0007669"/>
    <property type="project" value="UniProtKB-UniRule"/>
</dbReference>
<dbReference type="EMBL" id="FQZV01000029">
    <property type="protein sequence ID" value="SHJ54944.1"/>
    <property type="molecule type" value="Genomic_DNA"/>
</dbReference>
<dbReference type="PANTHER" id="PTHR11361">
    <property type="entry name" value="DNA MISMATCH REPAIR PROTEIN MUTS FAMILY MEMBER"/>
    <property type="match status" value="1"/>
</dbReference>
<dbReference type="SMART" id="SM00534">
    <property type="entry name" value="MUTSac"/>
    <property type="match status" value="1"/>
</dbReference>
<keyword evidence="4 9" id="KW-0227">DNA damage</keyword>
<dbReference type="NCBIfam" id="TIGR01070">
    <property type="entry name" value="mutS1"/>
    <property type="match status" value="1"/>
</dbReference>
<feature type="binding site" evidence="9">
    <location>
        <begin position="624"/>
        <end position="631"/>
    </location>
    <ligand>
        <name>ATP</name>
        <dbReference type="ChEBI" id="CHEBI:30616"/>
    </ligand>
</feature>
<dbReference type="InterPro" id="IPR007696">
    <property type="entry name" value="DNA_mismatch_repair_MutS_core"/>
</dbReference>
<dbReference type="HAMAP" id="MF_00096">
    <property type="entry name" value="MutS"/>
    <property type="match status" value="1"/>
</dbReference>
<dbReference type="FunFam" id="3.40.50.300:FF:001579">
    <property type="entry name" value="DNA mismatch repair protein MutS"/>
    <property type="match status" value="1"/>
</dbReference>
<evidence type="ECO:0000256" key="5">
    <source>
        <dbReference type="ARBA" id="ARBA00022840"/>
    </source>
</evidence>
<dbReference type="SMART" id="SM00533">
    <property type="entry name" value="MUTSd"/>
    <property type="match status" value="1"/>
</dbReference>
<dbReference type="CDD" id="cd03284">
    <property type="entry name" value="ABC_MutS1"/>
    <property type="match status" value="1"/>
</dbReference>
<dbReference type="SUPFAM" id="SSF55271">
    <property type="entry name" value="DNA repair protein MutS, domain I"/>
    <property type="match status" value="1"/>
</dbReference>
<name>A0A1M6K7N4_9FIRM</name>
<dbReference type="InterPro" id="IPR045076">
    <property type="entry name" value="MutS"/>
</dbReference>
<evidence type="ECO:0000313" key="13">
    <source>
        <dbReference type="Proteomes" id="UP000184536"/>
    </source>
</evidence>
<dbReference type="Pfam" id="PF05188">
    <property type="entry name" value="MutS_II"/>
    <property type="match status" value="1"/>
</dbReference>
<dbReference type="Pfam" id="PF05192">
    <property type="entry name" value="MutS_III"/>
    <property type="match status" value="1"/>
</dbReference>
<dbReference type="PIRSF" id="PIRSF037677">
    <property type="entry name" value="DNA_mis_repair_Msh6"/>
    <property type="match status" value="1"/>
</dbReference>
<dbReference type="GO" id="GO:0140664">
    <property type="term" value="F:ATP-dependent DNA damage sensor activity"/>
    <property type="evidence" value="ECO:0007669"/>
    <property type="project" value="InterPro"/>
</dbReference>
<dbReference type="Gene3D" id="3.40.50.300">
    <property type="entry name" value="P-loop containing nucleotide triphosphate hydrolases"/>
    <property type="match status" value="1"/>
</dbReference>
<dbReference type="InterPro" id="IPR007860">
    <property type="entry name" value="DNA_mmatch_repair_MutS_con_dom"/>
</dbReference>
<dbReference type="GO" id="GO:0005829">
    <property type="term" value="C:cytosol"/>
    <property type="evidence" value="ECO:0007669"/>
    <property type="project" value="TreeGrafter"/>
</dbReference>
<evidence type="ECO:0000256" key="6">
    <source>
        <dbReference type="ARBA" id="ARBA00023125"/>
    </source>
</evidence>
<dbReference type="Pfam" id="PF00488">
    <property type="entry name" value="MutS_V"/>
    <property type="match status" value="1"/>
</dbReference>
<comment type="function">
    <text evidence="8 9">This protein is involved in the repair of mismatches in DNA. It is possible that it carries out the mismatch recognition step. This protein has a weak ATPase activity.</text>
</comment>
<feature type="domain" description="DNA mismatch repair proteins mutS family" evidence="11">
    <location>
        <begin position="698"/>
        <end position="714"/>
    </location>
</feature>
<dbReference type="SUPFAM" id="SSF48334">
    <property type="entry name" value="DNA repair protein MutS, domain III"/>
    <property type="match status" value="1"/>
</dbReference>
<dbReference type="Gene3D" id="3.30.420.110">
    <property type="entry name" value="MutS, connector domain"/>
    <property type="match status" value="1"/>
</dbReference>
<dbReference type="InterPro" id="IPR007695">
    <property type="entry name" value="DNA_mismatch_repair_MutS-lik_N"/>
</dbReference>
<protein>
    <recommendedName>
        <fullName evidence="2 9">DNA mismatch repair protein MutS</fullName>
    </recommendedName>
</protein>
<keyword evidence="7 9" id="KW-0234">DNA repair</keyword>
<dbReference type="FunFam" id="3.40.1170.10:FF:000001">
    <property type="entry name" value="DNA mismatch repair protein MutS"/>
    <property type="match status" value="1"/>
</dbReference>
<evidence type="ECO:0000256" key="8">
    <source>
        <dbReference type="ARBA" id="ARBA00024647"/>
    </source>
</evidence>